<dbReference type="SUPFAM" id="SSF53448">
    <property type="entry name" value="Nucleotide-diphospho-sugar transferases"/>
    <property type="match status" value="1"/>
</dbReference>
<name>A0ABR6KRR5_9BACT</name>
<sequence length="250" mass="29058">MKKISIIIATFNAAETLSDCLDGIRVQKKHDIELLIIDGGSSDSTGEIVSRNKDIVDFYISEPDKGLYHAWNKGICKARGEWILFLGADDFLLPSTLDRYRSFLDENVFICEYISARAYYVDENDKLIKIIGEKWNWNAFKNRMTVSHVASLHKRSLFDEIGLFNLDFKICADYEFLMRKEDQLKALFIDEVVVKMKSGGVSLSKKAVRETCIIVNMHTKKKYLNRCIFALEKYISYYLFLLRIKVKRFI</sequence>
<protein>
    <submittedName>
        <fullName evidence="2">Glycosyltransferase involved in cell wall biosynthesis</fullName>
    </submittedName>
</protein>
<dbReference type="CDD" id="cd06433">
    <property type="entry name" value="GT_2_WfgS_like"/>
    <property type="match status" value="1"/>
</dbReference>
<dbReference type="Proteomes" id="UP000533637">
    <property type="component" value="Unassembled WGS sequence"/>
</dbReference>
<comment type="caution">
    <text evidence="2">The sequence shown here is derived from an EMBL/GenBank/DDBJ whole genome shotgun (WGS) entry which is preliminary data.</text>
</comment>
<feature type="domain" description="Glycosyltransferase 2-like" evidence="1">
    <location>
        <begin position="5"/>
        <end position="127"/>
    </location>
</feature>
<dbReference type="InterPro" id="IPR001173">
    <property type="entry name" value="Glyco_trans_2-like"/>
</dbReference>
<dbReference type="Pfam" id="PF00535">
    <property type="entry name" value="Glycos_transf_2"/>
    <property type="match status" value="1"/>
</dbReference>
<dbReference type="Gene3D" id="3.90.550.10">
    <property type="entry name" value="Spore Coat Polysaccharide Biosynthesis Protein SpsA, Chain A"/>
    <property type="match status" value="1"/>
</dbReference>
<gene>
    <name evidence="2" type="ORF">GGQ57_004018</name>
</gene>
<evidence type="ECO:0000259" key="1">
    <source>
        <dbReference type="Pfam" id="PF00535"/>
    </source>
</evidence>
<keyword evidence="3" id="KW-1185">Reference proteome</keyword>
<reference evidence="2 3" key="1">
    <citation type="submission" date="2020-08" db="EMBL/GenBank/DDBJ databases">
        <title>Genomic Encyclopedia of Type Strains, Phase IV (KMG-IV): sequencing the most valuable type-strain genomes for metagenomic binning, comparative biology and taxonomic classification.</title>
        <authorList>
            <person name="Goeker M."/>
        </authorList>
    </citation>
    <scope>NUCLEOTIDE SEQUENCE [LARGE SCALE GENOMIC DNA]</scope>
    <source>
        <strain evidence="2 3">DSM 102983</strain>
    </source>
</reference>
<dbReference type="InterPro" id="IPR029044">
    <property type="entry name" value="Nucleotide-diphossugar_trans"/>
</dbReference>
<dbReference type="RefSeq" id="WP_122376030.1">
    <property type="nucleotide sequence ID" value="NZ_BMPB01000011.1"/>
</dbReference>
<organism evidence="2 3">
    <name type="scientific">Parabacteroides faecis</name>
    <dbReference type="NCBI Taxonomy" id="1217282"/>
    <lineage>
        <taxon>Bacteria</taxon>
        <taxon>Pseudomonadati</taxon>
        <taxon>Bacteroidota</taxon>
        <taxon>Bacteroidia</taxon>
        <taxon>Bacteroidales</taxon>
        <taxon>Tannerellaceae</taxon>
        <taxon>Parabacteroides</taxon>
    </lineage>
</organism>
<proteinExistence type="predicted"/>
<evidence type="ECO:0000313" key="3">
    <source>
        <dbReference type="Proteomes" id="UP000533637"/>
    </source>
</evidence>
<evidence type="ECO:0000313" key="2">
    <source>
        <dbReference type="EMBL" id="MBB4624094.1"/>
    </source>
</evidence>
<accession>A0ABR6KRR5</accession>
<dbReference type="PANTHER" id="PTHR22916">
    <property type="entry name" value="GLYCOSYLTRANSFERASE"/>
    <property type="match status" value="1"/>
</dbReference>
<dbReference type="EMBL" id="JACHOC010000008">
    <property type="protein sequence ID" value="MBB4624094.1"/>
    <property type="molecule type" value="Genomic_DNA"/>
</dbReference>
<dbReference type="PANTHER" id="PTHR22916:SF3">
    <property type="entry name" value="UDP-GLCNAC:BETAGAL BETA-1,3-N-ACETYLGLUCOSAMINYLTRANSFERASE-LIKE PROTEIN 1"/>
    <property type="match status" value="1"/>
</dbReference>